<dbReference type="Proteomes" id="UP001176941">
    <property type="component" value="Chromosome 30"/>
</dbReference>
<dbReference type="EMBL" id="OX459966">
    <property type="protein sequence ID" value="CAI9171301.1"/>
    <property type="molecule type" value="Genomic_DNA"/>
</dbReference>
<feature type="region of interest" description="Disordered" evidence="1">
    <location>
        <begin position="56"/>
        <end position="99"/>
    </location>
</feature>
<proteinExistence type="predicted"/>
<name>A0ABN8ZGI6_RANTA</name>
<protein>
    <submittedName>
        <fullName evidence="2">Uncharacterized protein</fullName>
    </submittedName>
</protein>
<keyword evidence="3" id="KW-1185">Reference proteome</keyword>
<accession>A0ABN8ZGI6</accession>
<evidence type="ECO:0000313" key="3">
    <source>
        <dbReference type="Proteomes" id="UP001176941"/>
    </source>
</evidence>
<gene>
    <name evidence="2" type="ORF">MRATA1EN1_LOCUS20263</name>
</gene>
<evidence type="ECO:0000313" key="2">
    <source>
        <dbReference type="EMBL" id="CAI9171301.1"/>
    </source>
</evidence>
<evidence type="ECO:0000256" key="1">
    <source>
        <dbReference type="SAM" id="MobiDB-lite"/>
    </source>
</evidence>
<organism evidence="2 3">
    <name type="scientific">Rangifer tarandus platyrhynchus</name>
    <name type="common">Svalbard reindeer</name>
    <dbReference type="NCBI Taxonomy" id="3082113"/>
    <lineage>
        <taxon>Eukaryota</taxon>
        <taxon>Metazoa</taxon>
        <taxon>Chordata</taxon>
        <taxon>Craniata</taxon>
        <taxon>Vertebrata</taxon>
        <taxon>Euteleostomi</taxon>
        <taxon>Mammalia</taxon>
        <taxon>Eutheria</taxon>
        <taxon>Laurasiatheria</taxon>
        <taxon>Artiodactyla</taxon>
        <taxon>Ruminantia</taxon>
        <taxon>Pecora</taxon>
        <taxon>Cervidae</taxon>
        <taxon>Odocoileinae</taxon>
        <taxon>Rangifer</taxon>
    </lineage>
</organism>
<sequence length="99" mass="10943">MESQATPNRQNNLETEQSWNTYTFQNLLFCDPMDCSLTDSSVHGIIQKRILKWVAVPSPGDLPDPGTEPRSPVLEADSLPAKPPGKTPKPATNYSNEEC</sequence>
<reference evidence="2" key="1">
    <citation type="submission" date="2023-04" db="EMBL/GenBank/DDBJ databases">
        <authorList>
            <consortium name="ELIXIR-Norway"/>
        </authorList>
    </citation>
    <scope>NUCLEOTIDE SEQUENCE [LARGE SCALE GENOMIC DNA]</scope>
</reference>